<protein>
    <submittedName>
        <fullName evidence="2">Uncharacterized protein</fullName>
    </submittedName>
</protein>
<organism evidence="2 3">
    <name type="scientific">Enterocloster bolteae</name>
    <dbReference type="NCBI Taxonomy" id="208479"/>
    <lineage>
        <taxon>Bacteria</taxon>
        <taxon>Bacillati</taxon>
        <taxon>Bacillota</taxon>
        <taxon>Clostridia</taxon>
        <taxon>Lachnospirales</taxon>
        <taxon>Lachnospiraceae</taxon>
        <taxon>Enterocloster</taxon>
    </lineage>
</organism>
<sequence>MAVFELSSEQYKNGRRPFVATLYELQPPDCVVDDVGTKYNKNGITFLEEYAANTLDSIKDMSVRVEFIDEDRTMISGHGDTGISDGLPVFENATVVGHCTEGYIDDVVINGEVKRCVCAKGTLDEMCYPAFVSSLHEQLQNGGSIDGSIEIFRTKNNKEIIYKKGWIEKGRIPTEYIHSGWDMVINPADPSSTLLELNNSKGNKEEKSNMEFDMNEVKSAIQTTISELNSKEKEFTTQISELNEQLSEKESLITDKDAKIVELNATVEQVQKALDDLKKECESYWAEREALEKELGELKAKARLGELNTAISGFTDDERKYAEVEINSFNENPIEGNVENILSKIYAGIGQASKAEELRIAEQNSNKNNKVDVEDIFSEMSIEDSVSDEDINIF</sequence>
<feature type="coiled-coil region" evidence="1">
    <location>
        <begin position="214"/>
        <end position="308"/>
    </location>
</feature>
<dbReference type="EMBL" id="QSHZ01000020">
    <property type="protein sequence ID" value="RHC54606.1"/>
    <property type="molecule type" value="Genomic_DNA"/>
</dbReference>
<comment type="caution">
    <text evidence="2">The sequence shown here is derived from an EMBL/GenBank/DDBJ whole genome shotgun (WGS) entry which is preliminary data.</text>
</comment>
<evidence type="ECO:0000313" key="3">
    <source>
        <dbReference type="Proteomes" id="UP000283975"/>
    </source>
</evidence>
<evidence type="ECO:0000256" key="1">
    <source>
        <dbReference type="SAM" id="Coils"/>
    </source>
</evidence>
<dbReference type="AlphaFoldDB" id="A0A414AST2"/>
<dbReference type="Gene3D" id="1.10.287.1490">
    <property type="match status" value="1"/>
</dbReference>
<gene>
    <name evidence="2" type="ORF">DW839_18030</name>
</gene>
<accession>A0A414AST2</accession>
<name>A0A414AST2_9FIRM</name>
<evidence type="ECO:0000313" key="2">
    <source>
        <dbReference type="EMBL" id="RHC54606.1"/>
    </source>
</evidence>
<keyword evidence="1" id="KW-0175">Coiled coil</keyword>
<reference evidence="2 3" key="1">
    <citation type="submission" date="2018-08" db="EMBL/GenBank/DDBJ databases">
        <title>A genome reference for cultivated species of the human gut microbiota.</title>
        <authorList>
            <person name="Zou Y."/>
            <person name="Xue W."/>
            <person name="Luo G."/>
        </authorList>
    </citation>
    <scope>NUCLEOTIDE SEQUENCE [LARGE SCALE GENOMIC DNA]</scope>
    <source>
        <strain evidence="2 3">AM35-14</strain>
    </source>
</reference>
<proteinExistence type="predicted"/>
<dbReference type="Proteomes" id="UP000283975">
    <property type="component" value="Unassembled WGS sequence"/>
</dbReference>